<dbReference type="Gene3D" id="3.40.710.10">
    <property type="entry name" value="DD-peptidase/beta-lactamase superfamily"/>
    <property type="match status" value="1"/>
</dbReference>
<dbReference type="Proteomes" id="UP001232063">
    <property type="component" value="Unassembled WGS sequence"/>
</dbReference>
<evidence type="ECO:0000256" key="1">
    <source>
        <dbReference type="SAM" id="SignalP"/>
    </source>
</evidence>
<organism evidence="3 4">
    <name type="scientific">Xanthocytophaga agilis</name>
    <dbReference type="NCBI Taxonomy" id="3048010"/>
    <lineage>
        <taxon>Bacteria</taxon>
        <taxon>Pseudomonadati</taxon>
        <taxon>Bacteroidota</taxon>
        <taxon>Cytophagia</taxon>
        <taxon>Cytophagales</taxon>
        <taxon>Rhodocytophagaceae</taxon>
        <taxon>Xanthocytophaga</taxon>
    </lineage>
</organism>
<dbReference type="InterPro" id="IPR012338">
    <property type="entry name" value="Beta-lactam/transpept-like"/>
</dbReference>
<sequence>MKTKNILTYVCIIVLFTCCTDAISPISKPYNFSTVDEFITNNLSVYKNSLVVLVSQNGQLIYKKEINLTMNDKRVIASASKWLSGAVILTLVDEGKLSLTDTVGKFLPLFTQNRKGNITIRQLFSHTSGFPGDSPEKYEYRTDLTLAQAVDSLAIHTALIHSPGTTFNYGSASMHVAGRIAEIVTGKSWQTLFNEKIAIPCSMQAQYLIASPKNPLIAGGVRTSARDYLNFLEMIVNKGVFRNKRVLSESAITEMQKDQTNGAAIENTPYPTNPTSGQPSASVRYGIGNWLDIVDVSGTIQETSSPGLFGTHPWQDPKHKLAGIIFTRTEHKISNATSIQLRTMIRDIVAQSVE</sequence>
<dbReference type="EMBL" id="JASJOU010000013">
    <property type="protein sequence ID" value="MDJ1504884.1"/>
    <property type="molecule type" value="Genomic_DNA"/>
</dbReference>
<keyword evidence="1" id="KW-0732">Signal</keyword>
<evidence type="ECO:0000313" key="3">
    <source>
        <dbReference type="EMBL" id="MDJ1504884.1"/>
    </source>
</evidence>
<keyword evidence="3" id="KW-0378">Hydrolase</keyword>
<dbReference type="RefSeq" id="WP_314516570.1">
    <property type="nucleotide sequence ID" value="NZ_JASJOU010000013.1"/>
</dbReference>
<accession>A0AAE3R6Z5</accession>
<dbReference type="EC" id="3.1.1.103" evidence="3"/>
<feature type="signal peptide" evidence="1">
    <location>
        <begin position="1"/>
        <end position="22"/>
    </location>
</feature>
<dbReference type="Pfam" id="PF00144">
    <property type="entry name" value="Beta-lactamase"/>
    <property type="match status" value="1"/>
</dbReference>
<dbReference type="InterPro" id="IPR001466">
    <property type="entry name" value="Beta-lactam-related"/>
</dbReference>
<dbReference type="AlphaFoldDB" id="A0AAE3R6Z5"/>
<gene>
    <name evidence="3" type="ORF">QNI22_29745</name>
</gene>
<dbReference type="PANTHER" id="PTHR43283">
    <property type="entry name" value="BETA-LACTAMASE-RELATED"/>
    <property type="match status" value="1"/>
</dbReference>
<dbReference type="GO" id="GO:0016787">
    <property type="term" value="F:hydrolase activity"/>
    <property type="evidence" value="ECO:0007669"/>
    <property type="project" value="UniProtKB-KW"/>
</dbReference>
<dbReference type="InterPro" id="IPR050789">
    <property type="entry name" value="Diverse_Enzym_Activities"/>
</dbReference>
<reference evidence="3" key="1">
    <citation type="submission" date="2023-05" db="EMBL/GenBank/DDBJ databases">
        <authorList>
            <person name="Zhang X."/>
        </authorList>
    </citation>
    <scope>NUCLEOTIDE SEQUENCE</scope>
    <source>
        <strain evidence="3">BD1B2-1</strain>
    </source>
</reference>
<keyword evidence="4" id="KW-1185">Reference proteome</keyword>
<dbReference type="SUPFAM" id="SSF56601">
    <property type="entry name" value="beta-lactamase/transpeptidase-like"/>
    <property type="match status" value="1"/>
</dbReference>
<feature type="chain" id="PRO_5042228820" evidence="1">
    <location>
        <begin position="23"/>
        <end position="354"/>
    </location>
</feature>
<protein>
    <submittedName>
        <fullName evidence="3">Serine hydrolase domain-containing protein</fullName>
        <ecNumber evidence="3">3.1.1.103</ecNumber>
    </submittedName>
</protein>
<evidence type="ECO:0000259" key="2">
    <source>
        <dbReference type="Pfam" id="PF00144"/>
    </source>
</evidence>
<feature type="domain" description="Beta-lactamase-related" evidence="2">
    <location>
        <begin position="49"/>
        <end position="334"/>
    </location>
</feature>
<proteinExistence type="predicted"/>
<evidence type="ECO:0000313" key="4">
    <source>
        <dbReference type="Proteomes" id="UP001232063"/>
    </source>
</evidence>
<comment type="caution">
    <text evidence="3">The sequence shown here is derived from an EMBL/GenBank/DDBJ whole genome shotgun (WGS) entry which is preliminary data.</text>
</comment>
<name>A0AAE3R6Z5_9BACT</name>
<dbReference type="PANTHER" id="PTHR43283:SF3">
    <property type="entry name" value="BETA-LACTAMASE FAMILY PROTEIN (AFU_ORTHOLOGUE AFUA_5G07500)"/>
    <property type="match status" value="1"/>
</dbReference>